<evidence type="ECO:0000256" key="1">
    <source>
        <dbReference type="SAM" id="MobiDB-lite"/>
    </source>
</evidence>
<evidence type="ECO:0000313" key="2">
    <source>
        <dbReference type="EMBL" id="EDL80249.1"/>
    </source>
</evidence>
<evidence type="ECO:0000313" key="3">
    <source>
        <dbReference type="Proteomes" id="UP000234681"/>
    </source>
</evidence>
<organism evidence="2 3">
    <name type="scientific">Rattus norvegicus</name>
    <name type="common">Rat</name>
    <dbReference type="NCBI Taxonomy" id="10116"/>
    <lineage>
        <taxon>Eukaryota</taxon>
        <taxon>Metazoa</taxon>
        <taxon>Chordata</taxon>
        <taxon>Craniata</taxon>
        <taxon>Vertebrata</taxon>
        <taxon>Euteleostomi</taxon>
        <taxon>Mammalia</taxon>
        <taxon>Eutheria</taxon>
        <taxon>Euarchontoglires</taxon>
        <taxon>Glires</taxon>
        <taxon>Rodentia</taxon>
        <taxon>Myomorpha</taxon>
        <taxon>Muroidea</taxon>
        <taxon>Muridae</taxon>
        <taxon>Murinae</taxon>
        <taxon>Rattus</taxon>
    </lineage>
</organism>
<accession>A6HQE8</accession>
<dbReference type="AlphaFoldDB" id="A6HQE8"/>
<gene>
    <name evidence="2" type="ORF">rCG_26255</name>
</gene>
<name>A6HQE8_RAT</name>
<feature type="region of interest" description="Disordered" evidence="1">
    <location>
        <begin position="1"/>
        <end position="43"/>
    </location>
</feature>
<feature type="compositionally biased region" description="Basic and acidic residues" evidence="1">
    <location>
        <begin position="11"/>
        <end position="23"/>
    </location>
</feature>
<sequence length="104" mass="11313">MAHVCPVNSSRDPEEVERGEKAQIKGCNQRGVSGERTTPAPELTGAQPEVVWLSAPGLKVCGYPLCPSRSFLLKTEMPTQPWRNGLPLPLLRPPNVSEQLLGDP</sequence>
<proteinExistence type="predicted"/>
<dbReference type="Proteomes" id="UP000234681">
    <property type="component" value="Chromosome 3"/>
</dbReference>
<protein>
    <submittedName>
        <fullName evidence="2">RCG26255</fullName>
    </submittedName>
</protein>
<dbReference type="EMBL" id="CH473949">
    <property type="protein sequence ID" value="EDL80249.1"/>
    <property type="molecule type" value="Genomic_DNA"/>
</dbReference>
<feature type="non-terminal residue" evidence="2">
    <location>
        <position position="104"/>
    </location>
</feature>
<reference evidence="3" key="1">
    <citation type="submission" date="2005-09" db="EMBL/GenBank/DDBJ databases">
        <authorList>
            <person name="Mural R.J."/>
            <person name="Li P.W."/>
            <person name="Adams M.D."/>
            <person name="Amanatides P.G."/>
            <person name="Baden-Tillson H."/>
            <person name="Barnstead M."/>
            <person name="Chin S.H."/>
            <person name="Dew I."/>
            <person name="Evans C.A."/>
            <person name="Ferriera S."/>
            <person name="Flanigan M."/>
            <person name="Fosler C."/>
            <person name="Glodek A."/>
            <person name="Gu Z."/>
            <person name="Holt R.A."/>
            <person name="Jennings D."/>
            <person name="Kraft C.L."/>
            <person name="Lu F."/>
            <person name="Nguyen T."/>
            <person name="Nusskern D.R."/>
            <person name="Pfannkoch C.M."/>
            <person name="Sitter C."/>
            <person name="Sutton G.G."/>
            <person name="Venter J.C."/>
            <person name="Wang Z."/>
            <person name="Woodage T."/>
            <person name="Zheng X.H."/>
            <person name="Zhong F."/>
        </authorList>
    </citation>
    <scope>NUCLEOTIDE SEQUENCE [LARGE SCALE GENOMIC DNA]</scope>
    <source>
        <strain>BN</strain>
        <strain evidence="3">Sprague-Dawley</strain>
    </source>
</reference>